<dbReference type="EMBL" id="CP012543">
    <property type="protein sequence ID" value="QCD45827.1"/>
    <property type="molecule type" value="Genomic_DNA"/>
</dbReference>
<evidence type="ECO:0000313" key="2">
    <source>
        <dbReference type="Proteomes" id="UP000502377"/>
    </source>
</evidence>
<dbReference type="Proteomes" id="UP000502377">
    <property type="component" value="Chromosome"/>
</dbReference>
<dbReference type="KEGG" id="crx:CRECT_0118"/>
<dbReference type="AlphaFoldDB" id="A0A6G5QJR9"/>
<proteinExistence type="predicted"/>
<protein>
    <submittedName>
        <fullName evidence="1">Uncharacterized protein</fullName>
    </submittedName>
</protein>
<reference evidence="1 2" key="1">
    <citation type="submission" date="2016-07" db="EMBL/GenBank/DDBJ databases">
        <title>Comparative genomics of the Campylobacter concisus group.</title>
        <authorList>
            <person name="Miller W.G."/>
            <person name="Yee E."/>
            <person name="Chapman M.H."/>
            <person name="Huynh S."/>
            <person name="Bono J.L."/>
            <person name="On S.L.W."/>
            <person name="StLeger J."/>
            <person name="Foster G."/>
            <person name="Parker C.T."/>
        </authorList>
    </citation>
    <scope>NUCLEOTIDE SEQUENCE [LARGE SCALE GENOMIC DNA]</scope>
    <source>
        <strain evidence="1 2">ATCC 33238</strain>
    </source>
</reference>
<name>A0A6G5QJR9_CAMRE</name>
<accession>A0A6G5QJR9</accession>
<evidence type="ECO:0000313" key="1">
    <source>
        <dbReference type="EMBL" id="QCD45827.1"/>
    </source>
</evidence>
<sequence length="69" mass="7721">MDTTGRFWMQRELKRSLETKFDRIYGKCEVELNAGGKNGKNGWLGEFRAGLRKAGQERVVVAAGCGGER</sequence>
<organism evidence="1 2">
    <name type="scientific">Campylobacter rectus</name>
    <name type="common">Wolinella recta</name>
    <dbReference type="NCBI Taxonomy" id="203"/>
    <lineage>
        <taxon>Bacteria</taxon>
        <taxon>Pseudomonadati</taxon>
        <taxon>Campylobacterota</taxon>
        <taxon>Epsilonproteobacteria</taxon>
        <taxon>Campylobacterales</taxon>
        <taxon>Campylobacteraceae</taxon>
        <taxon>Campylobacter</taxon>
    </lineage>
</organism>
<gene>
    <name evidence="1" type="ORF">CRECT_0118</name>
</gene>